<dbReference type="InterPro" id="IPR052157">
    <property type="entry name" value="BCAA_transport_permease"/>
</dbReference>
<gene>
    <name evidence="11" type="ORF">ISU02_15015</name>
</gene>
<dbReference type="InterPro" id="IPR001851">
    <property type="entry name" value="ABC_transp_permease"/>
</dbReference>
<evidence type="ECO:0000313" key="11">
    <source>
        <dbReference type="EMBL" id="MBF4694419.1"/>
    </source>
</evidence>
<dbReference type="PANTHER" id="PTHR11795">
    <property type="entry name" value="BRANCHED-CHAIN AMINO ACID TRANSPORT SYSTEM PERMEASE PROTEIN LIVH"/>
    <property type="match status" value="1"/>
</dbReference>
<feature type="transmembrane region" description="Helical" evidence="10">
    <location>
        <begin position="95"/>
        <end position="114"/>
    </location>
</feature>
<keyword evidence="6" id="KW-0029">Amino-acid transport</keyword>
<feature type="transmembrane region" description="Helical" evidence="10">
    <location>
        <begin position="226"/>
        <end position="251"/>
    </location>
</feature>
<keyword evidence="2" id="KW-0813">Transport</keyword>
<dbReference type="CDD" id="cd06582">
    <property type="entry name" value="TM_PBP1_LivH_like"/>
    <property type="match status" value="1"/>
</dbReference>
<evidence type="ECO:0000256" key="8">
    <source>
        <dbReference type="ARBA" id="ARBA00023136"/>
    </source>
</evidence>
<comment type="caution">
    <text evidence="11">The sequence shown here is derived from an EMBL/GenBank/DDBJ whole genome shotgun (WGS) entry which is preliminary data.</text>
</comment>
<evidence type="ECO:0000256" key="10">
    <source>
        <dbReference type="SAM" id="Phobius"/>
    </source>
</evidence>
<feature type="transmembrane region" description="Helical" evidence="10">
    <location>
        <begin position="191"/>
        <end position="214"/>
    </location>
</feature>
<keyword evidence="8 10" id="KW-0472">Membrane</keyword>
<name>A0ABR9ZVD3_9FIRM</name>
<keyword evidence="5 10" id="KW-0812">Transmembrane</keyword>
<keyword evidence="12" id="KW-1185">Reference proteome</keyword>
<feature type="transmembrane region" description="Helical" evidence="10">
    <location>
        <begin position="12"/>
        <end position="32"/>
    </location>
</feature>
<dbReference type="Pfam" id="PF02653">
    <property type="entry name" value="BPD_transp_2"/>
    <property type="match status" value="1"/>
</dbReference>
<reference evidence="11 12" key="1">
    <citation type="submission" date="2020-11" db="EMBL/GenBank/DDBJ databases">
        <title>Fusibacter basophilias sp. nov.</title>
        <authorList>
            <person name="Qiu D."/>
        </authorList>
    </citation>
    <scope>NUCLEOTIDE SEQUENCE [LARGE SCALE GENOMIC DNA]</scope>
    <source>
        <strain evidence="11 12">Q10-2</strain>
    </source>
</reference>
<keyword evidence="7 10" id="KW-1133">Transmembrane helix</keyword>
<keyword evidence="4" id="KW-0997">Cell inner membrane</keyword>
<organism evidence="11 12">
    <name type="scientific">Fusibacter ferrireducens</name>
    <dbReference type="NCBI Taxonomy" id="2785058"/>
    <lineage>
        <taxon>Bacteria</taxon>
        <taxon>Bacillati</taxon>
        <taxon>Bacillota</taxon>
        <taxon>Clostridia</taxon>
        <taxon>Eubacteriales</taxon>
        <taxon>Eubacteriales Family XII. Incertae Sedis</taxon>
        <taxon>Fusibacter</taxon>
    </lineage>
</organism>
<comment type="similarity">
    <text evidence="9">Belongs to the binding-protein-dependent transport system permease family. LivHM subfamily.</text>
</comment>
<protein>
    <submittedName>
        <fullName evidence="11">Branched-chain amino acid ABC transporter permease</fullName>
    </submittedName>
</protein>
<evidence type="ECO:0000313" key="12">
    <source>
        <dbReference type="Proteomes" id="UP000614200"/>
    </source>
</evidence>
<evidence type="ECO:0000256" key="3">
    <source>
        <dbReference type="ARBA" id="ARBA00022475"/>
    </source>
</evidence>
<feature type="transmembrane region" description="Helical" evidence="10">
    <location>
        <begin position="263"/>
        <end position="284"/>
    </location>
</feature>
<proteinExistence type="inferred from homology"/>
<evidence type="ECO:0000256" key="6">
    <source>
        <dbReference type="ARBA" id="ARBA00022970"/>
    </source>
</evidence>
<evidence type="ECO:0000256" key="7">
    <source>
        <dbReference type="ARBA" id="ARBA00022989"/>
    </source>
</evidence>
<evidence type="ECO:0000256" key="4">
    <source>
        <dbReference type="ARBA" id="ARBA00022519"/>
    </source>
</evidence>
<comment type="subcellular location">
    <subcellularLocation>
        <location evidence="1">Cell membrane</location>
        <topology evidence="1">Multi-pass membrane protein</topology>
    </subcellularLocation>
</comment>
<dbReference type="Proteomes" id="UP000614200">
    <property type="component" value="Unassembled WGS sequence"/>
</dbReference>
<feature type="transmembrane region" description="Helical" evidence="10">
    <location>
        <begin position="134"/>
        <end position="159"/>
    </location>
</feature>
<dbReference type="PANTHER" id="PTHR11795:SF371">
    <property type="entry name" value="HIGH-AFFINITY BRANCHED-CHAIN AMINO ACID TRANSPORT SYSTEM PERMEASE PROTEIN LIVH"/>
    <property type="match status" value="1"/>
</dbReference>
<feature type="transmembrane region" description="Helical" evidence="10">
    <location>
        <begin position="63"/>
        <end position="83"/>
    </location>
</feature>
<dbReference type="EMBL" id="JADKNH010000009">
    <property type="protein sequence ID" value="MBF4694419.1"/>
    <property type="molecule type" value="Genomic_DNA"/>
</dbReference>
<evidence type="ECO:0000256" key="2">
    <source>
        <dbReference type="ARBA" id="ARBA00022448"/>
    </source>
</evidence>
<evidence type="ECO:0000256" key="1">
    <source>
        <dbReference type="ARBA" id="ARBA00004651"/>
    </source>
</evidence>
<evidence type="ECO:0000256" key="9">
    <source>
        <dbReference type="ARBA" id="ARBA00037998"/>
    </source>
</evidence>
<sequence>MILFLQQIINGLSVGSVYALIALGYTMVYGIIKLINFAHGEVMMAGAYFAFVVAISSRFPFPIVLFISMVMAAIVGIVIEKLAYKPLRNAPRISALITAIGVSLFLQNLTLVIFKADPKIMPVLIEKKPINIGSLQIGTVTLTTLILAIVFMVILDVFIKKTKPGKAMRAVSEDKDASVLMGINVNKTISITFAIGSALGALGGVLYGITYTQVYPTMGIMPGLKAFVAAVLGGIGLIPGAVLGGFVIGMIETISKAYISSQWSDAIVFGLLIVVLLFKPTGILGKNEKEKV</sequence>
<feature type="transmembrane region" description="Helical" evidence="10">
    <location>
        <begin position="39"/>
        <end position="57"/>
    </location>
</feature>
<accession>A0ABR9ZVD3</accession>
<evidence type="ECO:0000256" key="5">
    <source>
        <dbReference type="ARBA" id="ARBA00022692"/>
    </source>
</evidence>
<keyword evidence="3" id="KW-1003">Cell membrane</keyword>